<gene>
    <name evidence="1" type="ORF">CONLIGDRAFT_693898</name>
</gene>
<accession>A0A1J7J712</accession>
<proteinExistence type="predicted"/>
<dbReference type="InParanoid" id="A0A1J7J712"/>
<organism evidence="1 2">
    <name type="scientific">Coniochaeta ligniaria NRRL 30616</name>
    <dbReference type="NCBI Taxonomy" id="1408157"/>
    <lineage>
        <taxon>Eukaryota</taxon>
        <taxon>Fungi</taxon>
        <taxon>Dikarya</taxon>
        <taxon>Ascomycota</taxon>
        <taxon>Pezizomycotina</taxon>
        <taxon>Sordariomycetes</taxon>
        <taxon>Sordariomycetidae</taxon>
        <taxon>Coniochaetales</taxon>
        <taxon>Coniochaetaceae</taxon>
        <taxon>Coniochaeta</taxon>
    </lineage>
</organism>
<keyword evidence="2" id="KW-1185">Reference proteome</keyword>
<evidence type="ECO:0000313" key="2">
    <source>
        <dbReference type="Proteomes" id="UP000182658"/>
    </source>
</evidence>
<dbReference type="Proteomes" id="UP000182658">
    <property type="component" value="Unassembled WGS sequence"/>
</dbReference>
<evidence type="ECO:0000313" key="1">
    <source>
        <dbReference type="EMBL" id="OIW23290.1"/>
    </source>
</evidence>
<dbReference type="OrthoDB" id="5430299at2759"/>
<dbReference type="EMBL" id="KV875107">
    <property type="protein sequence ID" value="OIW23290.1"/>
    <property type="molecule type" value="Genomic_DNA"/>
</dbReference>
<name>A0A1J7J712_9PEZI</name>
<dbReference type="AlphaFoldDB" id="A0A1J7J712"/>
<reference evidence="1 2" key="1">
    <citation type="submission" date="2016-10" db="EMBL/GenBank/DDBJ databases">
        <title>Draft genome sequence of Coniochaeta ligniaria NRRL30616, a lignocellulolytic fungus for bioabatement of inhibitors in plant biomass hydrolysates.</title>
        <authorList>
            <consortium name="DOE Joint Genome Institute"/>
            <person name="Jimenez D.J."/>
            <person name="Hector R.E."/>
            <person name="Riley R."/>
            <person name="Sun H."/>
            <person name="Grigoriev I.V."/>
            <person name="Van Elsas J.D."/>
            <person name="Nichols N.N."/>
        </authorList>
    </citation>
    <scope>NUCLEOTIDE SEQUENCE [LARGE SCALE GENOMIC DNA]</scope>
    <source>
        <strain evidence="1 2">NRRL 30616</strain>
    </source>
</reference>
<protein>
    <submittedName>
        <fullName evidence="1">Uncharacterized protein</fullName>
    </submittedName>
</protein>
<sequence length="393" mass="43895">MLIGLGLTHSSTFLTSISQQLRSTELFNAQFRKKPETTTSALCTLHSEFVHAEVSAALLVDSIYPESFSTQQSVGPGVELRLRVPSTAMAPPDFESIWQQVFGTGSRGLATTEKQNLDRLRHLLPDDGDYKAFWDYDCERANKHVSEQLNPIITLHELIKTIDTERLQSPATYTPLTRKMTHMTVPWIPLGCNPERTLLYRVAPDPYWLEPHDSSLPVTQHQILPLCFLGINATANLSERSTVSAESDDSDMPGFNFFQVGKLEWVDTRADGETEPYRLDGADWADTGFCVVARLDRTGHAAGIYVVADMFPFDEETGEREQIVGPHWGIPPHSHNLQFSCAKVGQRLGDMGFATEVEWTQIIEHPVELVCLTVMGDGSAMRATVDEAGRDRF</sequence>